<accession>A0A381QBB4</accession>
<dbReference type="Pfam" id="PF12228">
    <property type="entry name" value="DUF3604"/>
    <property type="match status" value="1"/>
</dbReference>
<dbReference type="AlphaFoldDB" id="A0A381QBB4"/>
<feature type="non-terminal residue" evidence="1">
    <location>
        <position position="1"/>
    </location>
</feature>
<gene>
    <name evidence="1" type="ORF">METZ01_LOCUS27807</name>
</gene>
<dbReference type="EMBL" id="UINC01001227">
    <property type="protein sequence ID" value="SUZ74953.1"/>
    <property type="molecule type" value="Genomic_DNA"/>
</dbReference>
<protein>
    <recommendedName>
        <fullName evidence="2">DUF3604 domain-containing protein</fullName>
    </recommendedName>
</protein>
<dbReference type="InterPro" id="IPR022028">
    <property type="entry name" value="DUF3604"/>
</dbReference>
<name>A0A381QBB4_9ZZZZ</name>
<evidence type="ECO:0000313" key="1">
    <source>
        <dbReference type="EMBL" id="SUZ74953.1"/>
    </source>
</evidence>
<evidence type="ECO:0008006" key="2">
    <source>
        <dbReference type="Google" id="ProtNLM"/>
    </source>
</evidence>
<reference evidence="1" key="1">
    <citation type="submission" date="2018-05" db="EMBL/GenBank/DDBJ databases">
        <authorList>
            <person name="Lanie J.A."/>
            <person name="Ng W.-L."/>
            <person name="Kazmierczak K.M."/>
            <person name="Andrzejewski T.M."/>
            <person name="Davidsen T.M."/>
            <person name="Wayne K.J."/>
            <person name="Tettelin H."/>
            <person name="Glass J.I."/>
            <person name="Rusch D."/>
            <person name="Podicherti R."/>
            <person name="Tsui H.-C.T."/>
            <person name="Winkler M.E."/>
        </authorList>
    </citation>
    <scope>NUCLEOTIDE SEQUENCE</scope>
</reference>
<sequence length="637" mass="69863">VVVSNSAPGIRKCPLDVFHVLTRSFLCGFLIANTTNVHASPAGDGVADSDLAFPAQVFFGDTHVHTSLSGDAFALGTRLLPEDAYQFAKGKKIRATGGSTVRLHRPLDFLLVADHAENLGVLRHLGNDPRVLPDTPARERWSAYFADLISLVDVLNAPSVEVFNEGNAALGTAKSAWQADYAIDDNFHQLIWDDVIATAERHNEPGVFTTFVGFEWSGRAPNMIHRNVLFADGPDITSKVLPFSRFDSDNVEDLWNYLANYRDNLGGEAIAIPHNANLSGGLMFSPSDQNGLPLSRQYAQIRSEWEPILEVTQIKGDSETHPAISPNDGFADFETWGGAPAKGKSSKQDADALDWVRQSYARSALQLGLKHGVEMGVNPFKFGVIGSTDTHTALATADENAFWGKMGLNEPSRYRAESQWIFSASGYAAVWAEENTRESLFRALKRKETYATTGPRMHVRFFGGWKFRSIDADHPNIAALGYGKGVPMGGDLSTPSEPTVPTFLASAAKDVDGANLDRMQIVKGWFGADGTIAEKVYDVAVAPRPNGVESTVNVDNASYTNDIGAAILTTVWRDPDFDRSIPSFYYLRVIEIPTPRWTAYDVDFFGLDKLPEDVPLVVQDRAYTSPIWYTPAPHDMN</sequence>
<organism evidence="1">
    <name type="scientific">marine metagenome</name>
    <dbReference type="NCBI Taxonomy" id="408172"/>
    <lineage>
        <taxon>unclassified sequences</taxon>
        <taxon>metagenomes</taxon>
        <taxon>ecological metagenomes</taxon>
    </lineage>
</organism>
<proteinExistence type="predicted"/>